<dbReference type="Gene3D" id="1.10.30.10">
    <property type="entry name" value="High mobility group box domain"/>
    <property type="match status" value="1"/>
</dbReference>
<dbReference type="HOGENOM" id="CLU_078670_0_0_1"/>
<dbReference type="InParanoid" id="B8LCJ8"/>
<feature type="compositionally biased region" description="Basic residues" evidence="3">
    <location>
        <begin position="149"/>
        <end position="161"/>
    </location>
</feature>
<dbReference type="InterPro" id="IPR009071">
    <property type="entry name" value="HMG_box_dom"/>
</dbReference>
<dbReference type="PANTHER" id="PTHR48112">
    <property type="entry name" value="HIGH MOBILITY GROUP PROTEIN DSP1"/>
    <property type="match status" value="1"/>
</dbReference>
<feature type="region of interest" description="Disordered" evidence="3">
    <location>
        <begin position="144"/>
        <end position="182"/>
    </location>
</feature>
<feature type="DNA-binding region" description="HMG box" evidence="2">
    <location>
        <begin position="24"/>
        <end position="139"/>
    </location>
</feature>
<dbReference type="PaxDb" id="35128-Thaps25133"/>
<dbReference type="Proteomes" id="UP000001449">
    <property type="component" value="Chromosome 16"/>
</dbReference>
<accession>B8LCJ8</accession>
<dbReference type="PANTHER" id="PTHR48112:SF15">
    <property type="entry name" value="HMG BOX DOMAIN-CONTAINING PROTEIN"/>
    <property type="match status" value="1"/>
</dbReference>
<dbReference type="EMBL" id="DS999417">
    <property type="protein sequence ID" value="EED86997.1"/>
    <property type="molecule type" value="Genomic_DNA"/>
</dbReference>
<dbReference type="PROSITE" id="PS50118">
    <property type="entry name" value="HMG_BOX_2"/>
    <property type="match status" value="1"/>
</dbReference>
<dbReference type="AlphaFoldDB" id="B8LCJ8"/>
<feature type="region of interest" description="Disordered" evidence="3">
    <location>
        <begin position="224"/>
        <end position="278"/>
    </location>
</feature>
<keyword evidence="6" id="KW-1185">Reference proteome</keyword>
<organism evidence="5 6">
    <name type="scientific">Thalassiosira pseudonana</name>
    <name type="common">Marine diatom</name>
    <name type="synonym">Cyclotella nana</name>
    <dbReference type="NCBI Taxonomy" id="35128"/>
    <lineage>
        <taxon>Eukaryota</taxon>
        <taxon>Sar</taxon>
        <taxon>Stramenopiles</taxon>
        <taxon>Ochrophyta</taxon>
        <taxon>Bacillariophyta</taxon>
        <taxon>Coscinodiscophyceae</taxon>
        <taxon>Thalassiosirophycidae</taxon>
        <taxon>Thalassiosirales</taxon>
        <taxon>Thalassiosiraceae</taxon>
        <taxon>Thalassiosira</taxon>
    </lineage>
</organism>
<sequence length="312" mass="35560">MSPPKKRASNGVEDEDGTVYPPFPSRPFTTYNIFFQLERHYILQTNSKVATELPDNVDQGAADRPEKYSNIILPKDWYIVGANRKKRQHHVNHGIITFDELTKAISRNWRTCDDATKMYCRGLADEVMDQYKKEIAAYTKKYGEEATKAQRKKQRGKKKSKASAAVARRRKDNEDSDEEEDDVRIEQIGKADDYNLLRQYRLKKYAQPFPDSDFPDREDVAKEATIKSTHPPFGKKKGSPSESYNEEEDVKEAAIATTHRDRHDYSLDSSSTSRQSSLDGFNILTGTEAAKAFYFDEDVGDTSATATKAQES</sequence>
<dbReference type="InterPro" id="IPR050342">
    <property type="entry name" value="HMGB"/>
</dbReference>
<evidence type="ECO:0000313" key="6">
    <source>
        <dbReference type="Proteomes" id="UP000001449"/>
    </source>
</evidence>
<name>B8LCJ8_THAPS</name>
<evidence type="ECO:0000256" key="1">
    <source>
        <dbReference type="ARBA" id="ARBA00023125"/>
    </source>
</evidence>
<keyword evidence="1 2" id="KW-0238">DNA-binding</keyword>
<proteinExistence type="predicted"/>
<keyword evidence="2" id="KW-0539">Nucleus</keyword>
<feature type="domain" description="HMG box" evidence="4">
    <location>
        <begin position="24"/>
        <end position="139"/>
    </location>
</feature>
<dbReference type="GeneID" id="7449998"/>
<dbReference type="GO" id="GO:0003677">
    <property type="term" value="F:DNA binding"/>
    <property type="evidence" value="ECO:0007669"/>
    <property type="project" value="UniProtKB-UniRule"/>
</dbReference>
<dbReference type="GO" id="GO:0005634">
    <property type="term" value="C:nucleus"/>
    <property type="evidence" value="ECO:0000318"/>
    <property type="project" value="GO_Central"/>
</dbReference>
<dbReference type="RefSeq" id="XP_002296796.1">
    <property type="nucleotide sequence ID" value="XM_002296760.1"/>
</dbReference>
<evidence type="ECO:0000256" key="3">
    <source>
        <dbReference type="SAM" id="MobiDB-lite"/>
    </source>
</evidence>
<reference evidence="5 6" key="2">
    <citation type="journal article" date="2008" name="Nature">
        <title>The Phaeodactylum genome reveals the evolutionary history of diatom genomes.</title>
        <authorList>
            <person name="Bowler C."/>
            <person name="Allen A.E."/>
            <person name="Badger J.H."/>
            <person name="Grimwood J."/>
            <person name="Jabbari K."/>
            <person name="Kuo A."/>
            <person name="Maheswari U."/>
            <person name="Martens C."/>
            <person name="Maumus F."/>
            <person name="Otillar R.P."/>
            <person name="Rayko E."/>
            <person name="Salamov A."/>
            <person name="Vandepoele K."/>
            <person name="Beszteri B."/>
            <person name="Gruber A."/>
            <person name="Heijde M."/>
            <person name="Katinka M."/>
            <person name="Mock T."/>
            <person name="Valentin K."/>
            <person name="Verret F."/>
            <person name="Berges J.A."/>
            <person name="Brownlee C."/>
            <person name="Cadoret J.P."/>
            <person name="Chiovitti A."/>
            <person name="Choi C.J."/>
            <person name="Coesel S."/>
            <person name="De Martino A."/>
            <person name="Detter J.C."/>
            <person name="Durkin C."/>
            <person name="Falciatore A."/>
            <person name="Fournet J."/>
            <person name="Haruta M."/>
            <person name="Huysman M.J."/>
            <person name="Jenkins B.D."/>
            <person name="Jiroutova K."/>
            <person name="Jorgensen R.E."/>
            <person name="Joubert Y."/>
            <person name="Kaplan A."/>
            <person name="Kroger N."/>
            <person name="Kroth P.G."/>
            <person name="La Roche J."/>
            <person name="Lindquist E."/>
            <person name="Lommer M."/>
            <person name="Martin-Jezequel V."/>
            <person name="Lopez P.J."/>
            <person name="Lucas S."/>
            <person name="Mangogna M."/>
            <person name="McGinnis K."/>
            <person name="Medlin L.K."/>
            <person name="Montsant A."/>
            <person name="Oudot-Le Secq M.P."/>
            <person name="Napoli C."/>
            <person name="Obornik M."/>
            <person name="Parker M.S."/>
            <person name="Petit J.L."/>
            <person name="Porcel B.M."/>
            <person name="Poulsen N."/>
            <person name="Robison M."/>
            <person name="Rychlewski L."/>
            <person name="Rynearson T.A."/>
            <person name="Schmutz J."/>
            <person name="Shapiro H."/>
            <person name="Siaut M."/>
            <person name="Stanley M."/>
            <person name="Sussman M.R."/>
            <person name="Taylor A.R."/>
            <person name="Vardi A."/>
            <person name="von Dassow P."/>
            <person name="Vyverman W."/>
            <person name="Willis A."/>
            <person name="Wyrwicz L.S."/>
            <person name="Rokhsar D.S."/>
            <person name="Weissenbach J."/>
            <person name="Armbrust E.V."/>
            <person name="Green B.R."/>
            <person name="Van de Peer Y."/>
            <person name="Grigoriev I.V."/>
        </authorList>
    </citation>
    <scope>NUCLEOTIDE SEQUENCE [LARGE SCALE GENOMIC DNA]</scope>
    <source>
        <strain evidence="5 6">CCMP1335</strain>
    </source>
</reference>
<dbReference type="InterPro" id="IPR036910">
    <property type="entry name" value="HMG_box_dom_sf"/>
</dbReference>
<evidence type="ECO:0000259" key="4">
    <source>
        <dbReference type="PROSITE" id="PS50118"/>
    </source>
</evidence>
<dbReference type="KEGG" id="tps:THAPSDRAFT_25133"/>
<evidence type="ECO:0000313" key="5">
    <source>
        <dbReference type="EMBL" id="EED86997.1"/>
    </source>
</evidence>
<evidence type="ECO:0000256" key="2">
    <source>
        <dbReference type="PROSITE-ProRule" id="PRU00267"/>
    </source>
</evidence>
<protein>
    <recommendedName>
        <fullName evidence="4">HMG box domain-containing protein</fullName>
    </recommendedName>
</protein>
<feature type="compositionally biased region" description="Low complexity" evidence="3">
    <location>
        <begin position="267"/>
        <end position="277"/>
    </location>
</feature>
<reference evidence="5 6" key="1">
    <citation type="journal article" date="2004" name="Science">
        <title>The genome of the diatom Thalassiosira pseudonana: ecology, evolution, and metabolism.</title>
        <authorList>
            <person name="Armbrust E.V."/>
            <person name="Berges J.A."/>
            <person name="Bowler C."/>
            <person name="Green B.R."/>
            <person name="Martinez D."/>
            <person name="Putnam N.H."/>
            <person name="Zhou S."/>
            <person name="Allen A.E."/>
            <person name="Apt K.E."/>
            <person name="Bechner M."/>
            <person name="Brzezinski M.A."/>
            <person name="Chaal B.K."/>
            <person name="Chiovitti A."/>
            <person name="Davis A.K."/>
            <person name="Demarest M.S."/>
            <person name="Detter J.C."/>
            <person name="Glavina T."/>
            <person name="Goodstein D."/>
            <person name="Hadi M.Z."/>
            <person name="Hellsten U."/>
            <person name="Hildebrand M."/>
            <person name="Jenkins B.D."/>
            <person name="Jurka J."/>
            <person name="Kapitonov V.V."/>
            <person name="Kroger N."/>
            <person name="Lau W.W."/>
            <person name="Lane T.W."/>
            <person name="Larimer F.W."/>
            <person name="Lippmeier J.C."/>
            <person name="Lucas S."/>
            <person name="Medina M."/>
            <person name="Montsant A."/>
            <person name="Obornik M."/>
            <person name="Parker M.S."/>
            <person name="Palenik B."/>
            <person name="Pazour G.J."/>
            <person name="Richardson P.M."/>
            <person name="Rynearson T.A."/>
            <person name="Saito M.A."/>
            <person name="Schwartz D.C."/>
            <person name="Thamatrakoln K."/>
            <person name="Valentin K."/>
            <person name="Vardi A."/>
            <person name="Wilkerson F.P."/>
            <person name="Rokhsar D.S."/>
        </authorList>
    </citation>
    <scope>NUCLEOTIDE SEQUENCE [LARGE SCALE GENOMIC DNA]</scope>
    <source>
        <strain evidence="5 6">CCMP1335</strain>
    </source>
</reference>
<gene>
    <name evidence="5" type="ORF">THAPSDRAFT_25133</name>
</gene>
<dbReference type="SUPFAM" id="SSF47095">
    <property type="entry name" value="HMG-box"/>
    <property type="match status" value="1"/>
</dbReference>